<comment type="caution">
    <text evidence="13">The sequence shown here is derived from an EMBL/GenBank/DDBJ whole genome shotgun (WGS) entry which is preliminary data.</text>
</comment>
<keyword evidence="7 11" id="KW-0819">tRNA processing</keyword>
<dbReference type="PANTHER" id="PTHR11806">
    <property type="entry name" value="GLUCOSE INHIBITED DIVISION PROTEIN A"/>
    <property type="match status" value="1"/>
</dbReference>
<dbReference type="HAMAP" id="MF_01037">
    <property type="entry name" value="TrmFO"/>
    <property type="match status" value="1"/>
</dbReference>
<feature type="binding site" evidence="11">
    <location>
        <begin position="9"/>
        <end position="14"/>
    </location>
    <ligand>
        <name>FAD</name>
        <dbReference type="ChEBI" id="CHEBI:57692"/>
    </ligand>
</feature>
<evidence type="ECO:0000256" key="1">
    <source>
        <dbReference type="ARBA" id="ARBA00001974"/>
    </source>
</evidence>
<organism evidence="13 14">
    <name type="scientific">Geobacter soli</name>
    <dbReference type="NCBI Taxonomy" id="1510391"/>
    <lineage>
        <taxon>Bacteria</taxon>
        <taxon>Pseudomonadati</taxon>
        <taxon>Thermodesulfobacteriota</taxon>
        <taxon>Desulfuromonadia</taxon>
        <taxon>Geobacterales</taxon>
        <taxon>Geobacteraceae</taxon>
        <taxon>Geobacter</taxon>
    </lineage>
</organism>
<dbReference type="InterPro" id="IPR020595">
    <property type="entry name" value="MnmG-rel_CS"/>
</dbReference>
<dbReference type="GO" id="GO:0050660">
    <property type="term" value="F:flavin adenine dinucleotide binding"/>
    <property type="evidence" value="ECO:0007669"/>
    <property type="project" value="UniProtKB-UniRule"/>
</dbReference>
<protein>
    <recommendedName>
        <fullName evidence="11">Methylenetetrahydrofolate--tRNA-(uracil-5-)-methyltransferase TrmFO</fullName>
        <ecNumber evidence="11">2.1.1.74</ecNumber>
    </recommendedName>
    <alternativeName>
        <fullName evidence="11">Folate-dependent tRNA (uracil-5-)-methyltransferase</fullName>
    </alternativeName>
    <alternativeName>
        <fullName evidence="11">Folate-dependent tRNA(M-5-U54)-methyltransferase</fullName>
    </alternativeName>
</protein>
<keyword evidence="10 11" id="KW-0520">NAD</keyword>
<keyword evidence="9 11" id="KW-0521">NADP</keyword>
<accession>A0A0C1U1E1</accession>
<evidence type="ECO:0000313" key="14">
    <source>
        <dbReference type="Proteomes" id="UP000031433"/>
    </source>
</evidence>
<feature type="domain" description="MnmG N-terminal" evidence="12">
    <location>
        <begin position="5"/>
        <end position="367"/>
    </location>
</feature>
<dbReference type="Gene3D" id="3.50.50.60">
    <property type="entry name" value="FAD/NAD(P)-binding domain"/>
    <property type="match status" value="2"/>
</dbReference>
<comment type="catalytic activity">
    <reaction evidence="11">
        <text>uridine(54) in tRNA + (6R)-5,10-methylene-5,6,7,8-tetrahydrofolate + NADH + H(+) = 5-methyluridine(54) in tRNA + (6S)-5,6,7,8-tetrahydrofolate + NAD(+)</text>
        <dbReference type="Rhea" id="RHEA:16873"/>
        <dbReference type="Rhea" id="RHEA-COMP:10167"/>
        <dbReference type="Rhea" id="RHEA-COMP:10193"/>
        <dbReference type="ChEBI" id="CHEBI:15378"/>
        <dbReference type="ChEBI" id="CHEBI:15636"/>
        <dbReference type="ChEBI" id="CHEBI:57453"/>
        <dbReference type="ChEBI" id="CHEBI:57540"/>
        <dbReference type="ChEBI" id="CHEBI:57945"/>
        <dbReference type="ChEBI" id="CHEBI:65315"/>
        <dbReference type="ChEBI" id="CHEBI:74447"/>
        <dbReference type="EC" id="2.1.1.74"/>
    </reaction>
</comment>
<keyword evidence="5 11" id="KW-0285">Flavoprotein</keyword>
<dbReference type="SUPFAM" id="SSF51905">
    <property type="entry name" value="FAD/NAD(P)-binding domain"/>
    <property type="match status" value="1"/>
</dbReference>
<dbReference type="PROSITE" id="PS01281">
    <property type="entry name" value="GIDA_2"/>
    <property type="match status" value="1"/>
</dbReference>
<dbReference type="InterPro" id="IPR040131">
    <property type="entry name" value="MnmG_N"/>
</dbReference>
<comment type="function">
    <text evidence="2">NAD-binding protein involved in the addition of a carboxymethylaminomethyl (cmnm) group at the wobble position (U34) of certain tRNAs, forming tRNA-cmnm(5)s(2)U34.</text>
</comment>
<evidence type="ECO:0000313" key="13">
    <source>
        <dbReference type="EMBL" id="KIE41605.1"/>
    </source>
</evidence>
<keyword evidence="14" id="KW-1185">Reference proteome</keyword>
<keyword evidence="8 11" id="KW-0274">FAD</keyword>
<dbReference type="GO" id="GO:0047151">
    <property type="term" value="F:tRNA (uracil(54)-C5)-methyltransferase activity, 5,10-methylenetetrahydrofolate-dependent"/>
    <property type="evidence" value="ECO:0007669"/>
    <property type="project" value="UniProtKB-UniRule"/>
</dbReference>
<dbReference type="PANTHER" id="PTHR11806:SF2">
    <property type="entry name" value="METHYLENETETRAHYDROFOLATE--TRNA-(URACIL-5-)-METHYLTRANSFERASE TRMFO"/>
    <property type="match status" value="1"/>
</dbReference>
<sequence length="434" mass="47287">MTGAVTIIGGGLAGCEAAWQIAGRGVRVVLREMKPQRYSPAHHLSGLAELVCSNSLRGESLENAVGLLKEELRRAGSLVMAAADATRVPAGGALAVDRELFSSYVTERIEGHPLIELVREEVTELPAEGILVIASGPLTSDALAERLKQITGDSLYFYDAIAPIVAADSLDAGKVFRASRYGKGDGDDYLNCPLSEEEYERFVDAVLAAEKVPARDFEKVVHFEGCMPIEEMAERGRETLRFGPLKPVGLTDPRTGREPHAVVQLRAENREGTLFNLVGFQTKLTWPEQRRVFRMIPGLENAEFVRLGSMHRNTFINAPTLLEPTFRLKGDPRTFFAGQITGVEGYVESAGSGFLAGINSARLVRGEEPAVPPPTTALGALVAHITTAPARHFQPMNVNYGLFPPLEGKVKKKERRGRLAERALAELDHWLATV</sequence>
<name>A0A0C1U1E1_9BACT</name>
<dbReference type="NCBIfam" id="NF003739">
    <property type="entry name" value="PRK05335.1"/>
    <property type="match status" value="1"/>
</dbReference>
<proteinExistence type="inferred from homology"/>
<reference evidence="13 14" key="1">
    <citation type="submission" date="2015-01" db="EMBL/GenBank/DDBJ databases">
        <title>Genome sequence of the anaerobic bacterium Geobacter soli GSS01, a dissimilatory Fe(III) reducer from soil.</title>
        <authorList>
            <person name="Yang G."/>
            <person name="Zhou S."/>
        </authorList>
    </citation>
    <scope>NUCLEOTIDE SEQUENCE [LARGE SCALE GENOMIC DNA]</scope>
    <source>
        <strain evidence="13 14">GSS01</strain>
    </source>
</reference>
<keyword evidence="3 11" id="KW-0963">Cytoplasm</keyword>
<evidence type="ECO:0000256" key="5">
    <source>
        <dbReference type="ARBA" id="ARBA00022630"/>
    </source>
</evidence>
<dbReference type="Pfam" id="PF01134">
    <property type="entry name" value="GIDA"/>
    <property type="match status" value="1"/>
</dbReference>
<dbReference type="InterPro" id="IPR004417">
    <property type="entry name" value="TrmFO"/>
</dbReference>
<comment type="function">
    <text evidence="11">Catalyzes the folate-dependent formation of 5-methyl-uridine at position 54 (M-5-U54) in all tRNAs.</text>
</comment>
<keyword evidence="4 11" id="KW-0489">Methyltransferase</keyword>
<dbReference type="InterPro" id="IPR036188">
    <property type="entry name" value="FAD/NAD-bd_sf"/>
</dbReference>
<dbReference type="InterPro" id="IPR002218">
    <property type="entry name" value="MnmG-rel"/>
</dbReference>
<evidence type="ECO:0000256" key="10">
    <source>
        <dbReference type="ARBA" id="ARBA00023027"/>
    </source>
</evidence>
<gene>
    <name evidence="13" type="primary">gid</name>
    <name evidence="11" type="synonym">trmFO</name>
    <name evidence="13" type="ORF">SE37_02650</name>
</gene>
<dbReference type="FunFam" id="3.50.50.60:FF:000035">
    <property type="entry name" value="Methylenetetrahydrofolate--tRNA-(uracil-5-)-methyltransferase TrmFO"/>
    <property type="match status" value="1"/>
</dbReference>
<evidence type="ECO:0000256" key="11">
    <source>
        <dbReference type="HAMAP-Rule" id="MF_01037"/>
    </source>
</evidence>
<comment type="similarity">
    <text evidence="11">Belongs to the MnmG family. TrmFO subfamily.</text>
</comment>
<evidence type="ECO:0000256" key="8">
    <source>
        <dbReference type="ARBA" id="ARBA00022827"/>
    </source>
</evidence>
<evidence type="ECO:0000256" key="3">
    <source>
        <dbReference type="ARBA" id="ARBA00022490"/>
    </source>
</evidence>
<comment type="catalytic activity">
    <reaction evidence="11">
        <text>uridine(54) in tRNA + (6R)-5,10-methylene-5,6,7,8-tetrahydrofolate + NADPH + H(+) = 5-methyluridine(54) in tRNA + (6S)-5,6,7,8-tetrahydrofolate + NADP(+)</text>
        <dbReference type="Rhea" id="RHEA:62372"/>
        <dbReference type="Rhea" id="RHEA-COMP:10167"/>
        <dbReference type="Rhea" id="RHEA-COMP:10193"/>
        <dbReference type="ChEBI" id="CHEBI:15378"/>
        <dbReference type="ChEBI" id="CHEBI:15636"/>
        <dbReference type="ChEBI" id="CHEBI:57453"/>
        <dbReference type="ChEBI" id="CHEBI:57783"/>
        <dbReference type="ChEBI" id="CHEBI:58349"/>
        <dbReference type="ChEBI" id="CHEBI:65315"/>
        <dbReference type="ChEBI" id="CHEBI:74447"/>
        <dbReference type="EC" id="2.1.1.74"/>
    </reaction>
</comment>
<dbReference type="GO" id="GO:0030488">
    <property type="term" value="P:tRNA methylation"/>
    <property type="evidence" value="ECO:0007669"/>
    <property type="project" value="TreeGrafter"/>
</dbReference>
<evidence type="ECO:0000256" key="9">
    <source>
        <dbReference type="ARBA" id="ARBA00022857"/>
    </source>
</evidence>
<evidence type="ECO:0000259" key="12">
    <source>
        <dbReference type="Pfam" id="PF01134"/>
    </source>
</evidence>
<comment type="subcellular location">
    <subcellularLocation>
        <location evidence="11">Cytoplasm</location>
    </subcellularLocation>
</comment>
<dbReference type="Proteomes" id="UP000031433">
    <property type="component" value="Unassembled WGS sequence"/>
</dbReference>
<dbReference type="RefSeq" id="WP_039643389.1">
    <property type="nucleotide sequence ID" value="NZ_JXBL01000001.1"/>
</dbReference>
<dbReference type="EC" id="2.1.1.74" evidence="11"/>
<dbReference type="NCBIfam" id="TIGR00137">
    <property type="entry name" value="gid_trmFO"/>
    <property type="match status" value="1"/>
</dbReference>
<dbReference type="GO" id="GO:0002098">
    <property type="term" value="P:tRNA wobble uridine modification"/>
    <property type="evidence" value="ECO:0007669"/>
    <property type="project" value="TreeGrafter"/>
</dbReference>
<comment type="cofactor">
    <cofactor evidence="1 11">
        <name>FAD</name>
        <dbReference type="ChEBI" id="CHEBI:57692"/>
    </cofactor>
</comment>
<evidence type="ECO:0000256" key="6">
    <source>
        <dbReference type="ARBA" id="ARBA00022679"/>
    </source>
</evidence>
<evidence type="ECO:0000256" key="7">
    <source>
        <dbReference type="ARBA" id="ARBA00022694"/>
    </source>
</evidence>
<keyword evidence="6 11" id="KW-0808">Transferase</keyword>
<dbReference type="GO" id="GO:0005829">
    <property type="term" value="C:cytosol"/>
    <property type="evidence" value="ECO:0007669"/>
    <property type="project" value="TreeGrafter"/>
</dbReference>
<evidence type="ECO:0000256" key="2">
    <source>
        <dbReference type="ARBA" id="ARBA00003717"/>
    </source>
</evidence>
<dbReference type="EMBL" id="JXBL01000001">
    <property type="protein sequence ID" value="KIE41605.1"/>
    <property type="molecule type" value="Genomic_DNA"/>
</dbReference>
<dbReference type="AlphaFoldDB" id="A0A0C1U1E1"/>
<evidence type="ECO:0000256" key="4">
    <source>
        <dbReference type="ARBA" id="ARBA00022603"/>
    </source>
</evidence>